<feature type="compositionally biased region" description="Basic residues" evidence="1">
    <location>
        <begin position="1"/>
        <end position="10"/>
    </location>
</feature>
<sequence>MGRPFPKRSLHVPNDAIEEQQKQDGTISRSLSRSPSASQVDLQASAPLTETNAQNNNKTSICYMANGFKENPILCTKSKKKYEKTVPDRHGSTRLF</sequence>
<feature type="compositionally biased region" description="Low complexity" evidence="1">
    <location>
        <begin position="28"/>
        <end position="38"/>
    </location>
</feature>
<evidence type="ECO:0000313" key="2">
    <source>
        <dbReference type="EMBL" id="KAH3781089.1"/>
    </source>
</evidence>
<reference evidence="2" key="2">
    <citation type="submission" date="2020-11" db="EMBL/GenBank/DDBJ databases">
        <authorList>
            <person name="McCartney M.A."/>
            <person name="Auch B."/>
            <person name="Kono T."/>
            <person name="Mallez S."/>
            <person name="Becker A."/>
            <person name="Gohl D.M."/>
            <person name="Silverstein K.A.T."/>
            <person name="Koren S."/>
            <person name="Bechman K.B."/>
            <person name="Herman A."/>
            <person name="Abrahante J.E."/>
            <person name="Garbe J."/>
        </authorList>
    </citation>
    <scope>NUCLEOTIDE SEQUENCE</scope>
    <source>
        <strain evidence="2">Duluth1</strain>
        <tissue evidence="2">Whole animal</tissue>
    </source>
</reference>
<comment type="caution">
    <text evidence="2">The sequence shown here is derived from an EMBL/GenBank/DDBJ whole genome shotgun (WGS) entry which is preliminary data.</text>
</comment>
<name>A0A9D4EI50_DREPO</name>
<keyword evidence="3" id="KW-1185">Reference proteome</keyword>
<gene>
    <name evidence="2" type="ORF">DPMN_158914</name>
</gene>
<reference evidence="2" key="1">
    <citation type="journal article" date="2019" name="bioRxiv">
        <title>The Genome of the Zebra Mussel, Dreissena polymorpha: A Resource for Invasive Species Research.</title>
        <authorList>
            <person name="McCartney M.A."/>
            <person name="Auch B."/>
            <person name="Kono T."/>
            <person name="Mallez S."/>
            <person name="Zhang Y."/>
            <person name="Obille A."/>
            <person name="Becker A."/>
            <person name="Abrahante J.E."/>
            <person name="Garbe J."/>
            <person name="Badalamenti J.P."/>
            <person name="Herman A."/>
            <person name="Mangelson H."/>
            <person name="Liachko I."/>
            <person name="Sullivan S."/>
            <person name="Sone E.D."/>
            <person name="Koren S."/>
            <person name="Silverstein K.A.T."/>
            <person name="Beckman K.B."/>
            <person name="Gohl D.M."/>
        </authorList>
    </citation>
    <scope>NUCLEOTIDE SEQUENCE</scope>
    <source>
        <strain evidence="2">Duluth1</strain>
        <tissue evidence="2">Whole animal</tissue>
    </source>
</reference>
<evidence type="ECO:0000313" key="3">
    <source>
        <dbReference type="Proteomes" id="UP000828390"/>
    </source>
</evidence>
<dbReference type="Proteomes" id="UP000828390">
    <property type="component" value="Unassembled WGS sequence"/>
</dbReference>
<organism evidence="2 3">
    <name type="scientific">Dreissena polymorpha</name>
    <name type="common">Zebra mussel</name>
    <name type="synonym">Mytilus polymorpha</name>
    <dbReference type="NCBI Taxonomy" id="45954"/>
    <lineage>
        <taxon>Eukaryota</taxon>
        <taxon>Metazoa</taxon>
        <taxon>Spiralia</taxon>
        <taxon>Lophotrochozoa</taxon>
        <taxon>Mollusca</taxon>
        <taxon>Bivalvia</taxon>
        <taxon>Autobranchia</taxon>
        <taxon>Heteroconchia</taxon>
        <taxon>Euheterodonta</taxon>
        <taxon>Imparidentia</taxon>
        <taxon>Neoheterodontei</taxon>
        <taxon>Myida</taxon>
        <taxon>Dreissenoidea</taxon>
        <taxon>Dreissenidae</taxon>
        <taxon>Dreissena</taxon>
    </lineage>
</organism>
<protein>
    <submittedName>
        <fullName evidence="2">Uncharacterized protein</fullName>
    </submittedName>
</protein>
<feature type="compositionally biased region" description="Polar residues" evidence="1">
    <location>
        <begin position="39"/>
        <end position="57"/>
    </location>
</feature>
<dbReference type="AlphaFoldDB" id="A0A9D4EI50"/>
<feature type="region of interest" description="Disordered" evidence="1">
    <location>
        <begin position="1"/>
        <end position="57"/>
    </location>
</feature>
<evidence type="ECO:0000256" key="1">
    <source>
        <dbReference type="SAM" id="MobiDB-lite"/>
    </source>
</evidence>
<proteinExistence type="predicted"/>
<dbReference type="EMBL" id="JAIWYP010000008">
    <property type="protein sequence ID" value="KAH3781089.1"/>
    <property type="molecule type" value="Genomic_DNA"/>
</dbReference>
<accession>A0A9D4EI50</accession>